<accession>A0A7R7VSH2</accession>
<evidence type="ECO:0000259" key="2">
    <source>
        <dbReference type="Pfam" id="PF00248"/>
    </source>
</evidence>
<dbReference type="GO" id="GO:0016491">
    <property type="term" value="F:oxidoreductase activity"/>
    <property type="evidence" value="ECO:0007669"/>
    <property type="project" value="UniProtKB-KW"/>
</dbReference>
<sequence>MHYQAQKYPGDITMARAIGKMSWEKYALRPVQNAPPATLPVFIYGTAWKKDRTADLVHQALQSGFRAVDTAAQPKHYREDLVGEGIRRAIQDGSVRREDLHIQTKFTSVQGQDPENMPYDPRTSVTEQVHASIKSSLHNLRPSAGPESAEDAYIDMLVLHSPLSTLAQTIEAWKAFESYVPHRIRNLGISNCTLPVLKELSSQVSVPPAVVQNRFYSMTGFDVPLRAFCRDNDILYQSFWTLTANPELARSNPVQQLASQVSISPAAALYCLVLGLGKTTVLNGTTNEDRMAADLAAPQHVEKFIEEQPALWSKIIEDFQGLVGDSS</sequence>
<dbReference type="RefSeq" id="XP_043138424.1">
    <property type="nucleotide sequence ID" value="XM_043280890.1"/>
</dbReference>
<dbReference type="InterPro" id="IPR036812">
    <property type="entry name" value="NAD(P)_OxRdtase_dom_sf"/>
</dbReference>
<evidence type="ECO:0000256" key="1">
    <source>
        <dbReference type="ARBA" id="ARBA00023002"/>
    </source>
</evidence>
<dbReference type="PANTHER" id="PTHR43827:SF8">
    <property type="entry name" value="ALDO_KETO REDUCTASE FAMILY PROTEIN"/>
    <property type="match status" value="1"/>
</dbReference>
<dbReference type="EMBL" id="AP024420">
    <property type="protein sequence ID" value="BCR89902.1"/>
    <property type="molecule type" value="Genomic_DNA"/>
</dbReference>
<dbReference type="FunFam" id="3.20.20.100:FF:000045">
    <property type="entry name" value="Aldo-keto reductase (AKR), putative"/>
    <property type="match status" value="1"/>
</dbReference>
<reference evidence="3" key="1">
    <citation type="submission" date="2021-01" db="EMBL/GenBank/DDBJ databases">
        <authorList>
            <consortium name="Aspergillus chevalieri M1 genome sequencing consortium"/>
            <person name="Kazuki M."/>
            <person name="Futagami T."/>
        </authorList>
    </citation>
    <scope>NUCLEOTIDE SEQUENCE</scope>
    <source>
        <strain evidence="3">M1</strain>
    </source>
</reference>
<dbReference type="SUPFAM" id="SSF51430">
    <property type="entry name" value="NAD(P)-linked oxidoreductase"/>
    <property type="match status" value="1"/>
</dbReference>
<dbReference type="PANTHER" id="PTHR43827">
    <property type="entry name" value="2,5-DIKETO-D-GLUCONIC ACID REDUCTASE"/>
    <property type="match status" value="1"/>
</dbReference>
<evidence type="ECO:0000313" key="3">
    <source>
        <dbReference type="EMBL" id="BCR89902.1"/>
    </source>
</evidence>
<reference evidence="3" key="2">
    <citation type="submission" date="2021-02" db="EMBL/GenBank/DDBJ databases">
        <title>Aspergillus chevalieri M1 genome sequence.</title>
        <authorList>
            <person name="Kadooka C."/>
            <person name="Mori K."/>
            <person name="Futagami T."/>
        </authorList>
    </citation>
    <scope>NUCLEOTIDE SEQUENCE</scope>
    <source>
        <strain evidence="3">M1</strain>
    </source>
</reference>
<evidence type="ECO:0000313" key="4">
    <source>
        <dbReference type="Proteomes" id="UP000637239"/>
    </source>
</evidence>
<dbReference type="Gene3D" id="3.20.20.100">
    <property type="entry name" value="NADP-dependent oxidoreductase domain"/>
    <property type="match status" value="1"/>
</dbReference>
<gene>
    <name evidence="3" type="ORF">ACHE_51100S</name>
</gene>
<proteinExistence type="predicted"/>
<dbReference type="GeneID" id="66984260"/>
<keyword evidence="4" id="KW-1185">Reference proteome</keyword>
<dbReference type="InterPro" id="IPR023210">
    <property type="entry name" value="NADP_OxRdtase_dom"/>
</dbReference>
<dbReference type="KEGG" id="ache:ACHE_51100S"/>
<protein>
    <recommendedName>
        <fullName evidence="2">NADP-dependent oxidoreductase domain-containing protein</fullName>
    </recommendedName>
</protein>
<dbReference type="InterPro" id="IPR020471">
    <property type="entry name" value="AKR"/>
</dbReference>
<dbReference type="Pfam" id="PF00248">
    <property type="entry name" value="Aldo_ket_red"/>
    <property type="match status" value="1"/>
</dbReference>
<name>A0A7R7VSH2_ASPCH</name>
<feature type="domain" description="NADP-dependent oxidoreductase" evidence="2">
    <location>
        <begin position="48"/>
        <end position="234"/>
    </location>
</feature>
<dbReference type="CDD" id="cd19071">
    <property type="entry name" value="AKR_AKR1-5-like"/>
    <property type="match status" value="1"/>
</dbReference>
<dbReference type="Proteomes" id="UP000637239">
    <property type="component" value="Chromosome 5"/>
</dbReference>
<keyword evidence="1" id="KW-0560">Oxidoreductase</keyword>
<dbReference type="AlphaFoldDB" id="A0A7R7VSH2"/>
<organism evidence="3 4">
    <name type="scientific">Aspergillus chevalieri</name>
    <name type="common">Eurotium chevalieri</name>
    <dbReference type="NCBI Taxonomy" id="182096"/>
    <lineage>
        <taxon>Eukaryota</taxon>
        <taxon>Fungi</taxon>
        <taxon>Dikarya</taxon>
        <taxon>Ascomycota</taxon>
        <taxon>Pezizomycotina</taxon>
        <taxon>Eurotiomycetes</taxon>
        <taxon>Eurotiomycetidae</taxon>
        <taxon>Eurotiales</taxon>
        <taxon>Aspergillaceae</taxon>
        <taxon>Aspergillus</taxon>
        <taxon>Aspergillus subgen. Aspergillus</taxon>
    </lineage>
</organism>